<dbReference type="EMBL" id="BEZZ01262807">
    <property type="protein sequence ID" value="GCC49202.1"/>
    <property type="molecule type" value="Genomic_DNA"/>
</dbReference>
<comment type="caution">
    <text evidence="1">The sequence shown here is derived from an EMBL/GenBank/DDBJ whole genome shotgun (WGS) entry which is preliminary data.</text>
</comment>
<organism evidence="1 2">
    <name type="scientific">Chiloscyllium punctatum</name>
    <name type="common">Brownbanded bambooshark</name>
    <name type="synonym">Hemiscyllium punctatum</name>
    <dbReference type="NCBI Taxonomy" id="137246"/>
    <lineage>
        <taxon>Eukaryota</taxon>
        <taxon>Metazoa</taxon>
        <taxon>Chordata</taxon>
        <taxon>Craniata</taxon>
        <taxon>Vertebrata</taxon>
        <taxon>Chondrichthyes</taxon>
        <taxon>Elasmobranchii</taxon>
        <taxon>Galeomorphii</taxon>
        <taxon>Galeoidea</taxon>
        <taxon>Orectolobiformes</taxon>
        <taxon>Hemiscylliidae</taxon>
        <taxon>Chiloscyllium</taxon>
    </lineage>
</organism>
<dbReference type="Proteomes" id="UP000287033">
    <property type="component" value="Unassembled WGS sequence"/>
</dbReference>
<evidence type="ECO:0008006" key="3">
    <source>
        <dbReference type="Google" id="ProtNLM"/>
    </source>
</evidence>
<dbReference type="OrthoDB" id="10265891at2759"/>
<keyword evidence="2" id="KW-1185">Reference proteome</keyword>
<reference evidence="1 2" key="1">
    <citation type="journal article" date="2018" name="Nat. Ecol. Evol.">
        <title>Shark genomes provide insights into elasmobranch evolution and the origin of vertebrates.</title>
        <authorList>
            <person name="Hara Y"/>
            <person name="Yamaguchi K"/>
            <person name="Onimaru K"/>
            <person name="Kadota M"/>
            <person name="Koyanagi M"/>
            <person name="Keeley SD"/>
            <person name="Tatsumi K"/>
            <person name="Tanaka K"/>
            <person name="Motone F"/>
            <person name="Kageyama Y"/>
            <person name="Nozu R"/>
            <person name="Adachi N"/>
            <person name="Nishimura O"/>
            <person name="Nakagawa R"/>
            <person name="Tanegashima C"/>
            <person name="Kiyatake I"/>
            <person name="Matsumoto R"/>
            <person name="Murakumo K"/>
            <person name="Nishida K"/>
            <person name="Terakita A"/>
            <person name="Kuratani S"/>
            <person name="Sato K"/>
            <person name="Hyodo S Kuraku.S."/>
        </authorList>
    </citation>
    <scope>NUCLEOTIDE SEQUENCE [LARGE SCALE GENOMIC DNA]</scope>
</reference>
<dbReference type="Gene3D" id="3.20.20.70">
    <property type="entry name" value="Aldolase class I"/>
    <property type="match status" value="1"/>
</dbReference>
<dbReference type="SUPFAM" id="SSF51412">
    <property type="entry name" value="Inosine monophosphate dehydrogenase (IMPDH)"/>
    <property type="match status" value="1"/>
</dbReference>
<name>A0A401U2T5_CHIPU</name>
<sequence length="175" mass="19180">LCKKLGIEFPLFAFSHCRDVVAEVTNAGGFGVLGAVGHTPESLKIELDWIDSRVKGRPYGIDLLIPNKMEDKQGDLAEAELQSRIPDGHRKFVNSLLERHGIDTSDLWSGEYDKRTADSMREAGAAKLLDVAFQHPIKLFVNALGVPPKSIMERARSKGILVGALTGAKEHAIKH</sequence>
<feature type="non-terminal residue" evidence="1">
    <location>
        <position position="1"/>
    </location>
</feature>
<dbReference type="PANTHER" id="PTHR32332:SF38">
    <property type="entry name" value="MONOOXYGENASE RV1533-RELATED"/>
    <property type="match status" value="1"/>
</dbReference>
<protein>
    <recommendedName>
        <fullName evidence="3">Nitronate monooxygenase domain-containing protein</fullName>
    </recommendedName>
</protein>
<dbReference type="AlphaFoldDB" id="A0A401U2T5"/>
<proteinExistence type="predicted"/>
<feature type="non-terminal residue" evidence="1">
    <location>
        <position position="175"/>
    </location>
</feature>
<accession>A0A401U2T5</accession>
<evidence type="ECO:0000313" key="1">
    <source>
        <dbReference type="EMBL" id="GCC49202.1"/>
    </source>
</evidence>
<dbReference type="InterPro" id="IPR013785">
    <property type="entry name" value="Aldolase_TIM"/>
</dbReference>
<evidence type="ECO:0000313" key="2">
    <source>
        <dbReference type="Proteomes" id="UP000287033"/>
    </source>
</evidence>
<dbReference type="PANTHER" id="PTHR32332">
    <property type="entry name" value="2-NITROPROPANE DIOXYGENASE"/>
    <property type="match status" value="1"/>
</dbReference>
<gene>
    <name evidence="1" type="ORF">chiPu_0033447</name>
</gene>
<dbReference type="STRING" id="137246.A0A401U2T5"/>